<dbReference type="Proteomes" id="UP001169823">
    <property type="component" value="Unassembled WGS sequence"/>
</dbReference>
<dbReference type="InterPro" id="IPR010921">
    <property type="entry name" value="Trp_repressor/repl_initiator"/>
</dbReference>
<sequence length="143" mass="15360">MATTVEFLRSYGVEIRTNGQRRWSDEVKARIVAESLKPGATVNGVAARYGLRANHLSEWRRRARDGRLALPADEEDGFCFAPIVMSDDGGDAPVPAVSAPLTKSDAASTDPIAIEIGQVIIRLDGTTSSDRIAEIVRGIGARP</sequence>
<comment type="similarity">
    <text evidence="1">Belongs to the transposase 8 family.</text>
</comment>
<dbReference type="Pfam" id="PF01527">
    <property type="entry name" value="HTH_Tnp_1"/>
    <property type="match status" value="1"/>
</dbReference>
<dbReference type="GO" id="GO:0006313">
    <property type="term" value="P:DNA transposition"/>
    <property type="evidence" value="ECO:0007669"/>
    <property type="project" value="InterPro"/>
</dbReference>
<evidence type="ECO:0000256" key="1">
    <source>
        <dbReference type="ARBA" id="ARBA00009964"/>
    </source>
</evidence>
<comment type="caution">
    <text evidence="2">The sequence shown here is derived from an EMBL/GenBank/DDBJ whole genome shotgun (WGS) entry which is preliminary data.</text>
</comment>
<dbReference type="NCBIfam" id="NF047595">
    <property type="entry name" value="IS66_ISRel24_TnpA"/>
    <property type="match status" value="1"/>
</dbReference>
<reference evidence="2" key="1">
    <citation type="submission" date="2023-07" db="EMBL/GenBank/DDBJ databases">
        <title>Genome content predicts the carbon catabolic preferences of heterotrophic bacteria.</title>
        <authorList>
            <person name="Gralka M."/>
        </authorList>
    </citation>
    <scope>NUCLEOTIDE SEQUENCE</scope>
    <source>
        <strain evidence="2">I2M02</strain>
    </source>
</reference>
<dbReference type="InterPro" id="IPR002514">
    <property type="entry name" value="Transposase_8"/>
</dbReference>
<dbReference type="PANTHER" id="PTHR37936:SF3">
    <property type="entry name" value="TRANSPOSASE INSC FOR INSERTION ELEMENT IS2A-RELATED"/>
    <property type="match status" value="1"/>
</dbReference>
<dbReference type="GO" id="GO:0004803">
    <property type="term" value="F:transposase activity"/>
    <property type="evidence" value="ECO:0007669"/>
    <property type="project" value="InterPro"/>
</dbReference>
<evidence type="ECO:0000313" key="3">
    <source>
        <dbReference type="Proteomes" id="UP001169823"/>
    </source>
</evidence>
<dbReference type="RefSeq" id="WP_303480635.1">
    <property type="nucleotide sequence ID" value="NZ_JAUOPJ010000010.1"/>
</dbReference>
<dbReference type="InterPro" id="IPR036388">
    <property type="entry name" value="WH-like_DNA-bd_sf"/>
</dbReference>
<dbReference type="Gene3D" id="1.10.10.10">
    <property type="entry name" value="Winged helix-like DNA-binding domain superfamily/Winged helix DNA-binding domain"/>
    <property type="match status" value="1"/>
</dbReference>
<dbReference type="GO" id="GO:0043565">
    <property type="term" value="F:sequence-specific DNA binding"/>
    <property type="evidence" value="ECO:0007669"/>
    <property type="project" value="InterPro"/>
</dbReference>
<dbReference type="PANTHER" id="PTHR37936">
    <property type="entry name" value="TRANSPOSASE INSC FOR INSERTION ELEMENT IS2A-RELATED"/>
    <property type="match status" value="1"/>
</dbReference>
<organism evidence="2 3">
    <name type="scientific">Celeribacter halophilus</name>
    <dbReference type="NCBI Taxonomy" id="576117"/>
    <lineage>
        <taxon>Bacteria</taxon>
        <taxon>Pseudomonadati</taxon>
        <taxon>Pseudomonadota</taxon>
        <taxon>Alphaproteobacteria</taxon>
        <taxon>Rhodobacterales</taxon>
        <taxon>Roseobacteraceae</taxon>
        <taxon>Celeribacter</taxon>
    </lineage>
</organism>
<gene>
    <name evidence="2" type="ORF">Q4494_12490</name>
</gene>
<proteinExistence type="inferred from homology"/>
<name>A0AAW7XV58_9RHOB</name>
<protein>
    <submittedName>
        <fullName evidence="2">Transposase</fullName>
    </submittedName>
</protein>
<dbReference type="EMBL" id="JAUOPJ010000010">
    <property type="protein sequence ID" value="MDO6457902.1"/>
    <property type="molecule type" value="Genomic_DNA"/>
</dbReference>
<dbReference type="SUPFAM" id="SSF48295">
    <property type="entry name" value="TrpR-like"/>
    <property type="match status" value="1"/>
</dbReference>
<dbReference type="AlphaFoldDB" id="A0AAW7XV58"/>
<evidence type="ECO:0000313" key="2">
    <source>
        <dbReference type="EMBL" id="MDO6457902.1"/>
    </source>
</evidence>
<accession>A0AAW7XV58</accession>